<dbReference type="Proteomes" id="UP001457282">
    <property type="component" value="Unassembled WGS sequence"/>
</dbReference>
<protein>
    <submittedName>
        <fullName evidence="1">Uncharacterized protein</fullName>
    </submittedName>
</protein>
<reference evidence="1 2" key="1">
    <citation type="journal article" date="2023" name="G3 (Bethesda)">
        <title>A chromosome-length genome assembly and annotation of blackberry (Rubus argutus, cv. 'Hillquist').</title>
        <authorList>
            <person name="Bruna T."/>
            <person name="Aryal R."/>
            <person name="Dudchenko O."/>
            <person name="Sargent D.J."/>
            <person name="Mead D."/>
            <person name="Buti M."/>
            <person name="Cavallini A."/>
            <person name="Hytonen T."/>
            <person name="Andres J."/>
            <person name="Pham M."/>
            <person name="Weisz D."/>
            <person name="Mascagni F."/>
            <person name="Usai G."/>
            <person name="Natali L."/>
            <person name="Bassil N."/>
            <person name="Fernandez G.E."/>
            <person name="Lomsadze A."/>
            <person name="Armour M."/>
            <person name="Olukolu B."/>
            <person name="Poorten T."/>
            <person name="Britton C."/>
            <person name="Davik J."/>
            <person name="Ashrafi H."/>
            <person name="Aiden E.L."/>
            <person name="Borodovsky M."/>
            <person name="Worthington M."/>
        </authorList>
    </citation>
    <scope>NUCLEOTIDE SEQUENCE [LARGE SCALE GENOMIC DNA]</scope>
    <source>
        <strain evidence="1">PI 553951</strain>
    </source>
</reference>
<accession>A0AAW1YKC8</accession>
<comment type="caution">
    <text evidence="1">The sequence shown here is derived from an EMBL/GenBank/DDBJ whole genome shotgun (WGS) entry which is preliminary data.</text>
</comment>
<gene>
    <name evidence="1" type="ORF">M0R45_004635</name>
</gene>
<keyword evidence="2" id="KW-1185">Reference proteome</keyword>
<dbReference type="AlphaFoldDB" id="A0AAW1YKC8"/>
<dbReference type="EMBL" id="JBEDUW010000001">
    <property type="protein sequence ID" value="KAK9949092.1"/>
    <property type="molecule type" value="Genomic_DNA"/>
</dbReference>
<sequence length="137" mass="15803">MWSAIDRGFFAGFWGLDKAEKRGKSVSFPVRSLLAMMQTFWLQQNVVWPFLVSSVHYPIFNENAVVLTSEMLLFICVAQTRNHYFQQLPEDKSISTSQVSTATDQHNAQRTGWDVRYKENKTRKPGIDNMIATIIIQ</sequence>
<evidence type="ECO:0000313" key="1">
    <source>
        <dbReference type="EMBL" id="KAK9949092.1"/>
    </source>
</evidence>
<evidence type="ECO:0000313" key="2">
    <source>
        <dbReference type="Proteomes" id="UP001457282"/>
    </source>
</evidence>
<proteinExistence type="predicted"/>
<name>A0AAW1YKC8_RUBAR</name>
<organism evidence="1 2">
    <name type="scientific">Rubus argutus</name>
    <name type="common">Southern blackberry</name>
    <dbReference type="NCBI Taxonomy" id="59490"/>
    <lineage>
        <taxon>Eukaryota</taxon>
        <taxon>Viridiplantae</taxon>
        <taxon>Streptophyta</taxon>
        <taxon>Embryophyta</taxon>
        <taxon>Tracheophyta</taxon>
        <taxon>Spermatophyta</taxon>
        <taxon>Magnoliopsida</taxon>
        <taxon>eudicotyledons</taxon>
        <taxon>Gunneridae</taxon>
        <taxon>Pentapetalae</taxon>
        <taxon>rosids</taxon>
        <taxon>fabids</taxon>
        <taxon>Rosales</taxon>
        <taxon>Rosaceae</taxon>
        <taxon>Rosoideae</taxon>
        <taxon>Rosoideae incertae sedis</taxon>
        <taxon>Rubus</taxon>
    </lineage>
</organism>